<dbReference type="AlphaFoldDB" id="A0A9W9T9N3"/>
<reference evidence="2" key="1">
    <citation type="submission" date="2022-11" db="EMBL/GenBank/DDBJ databases">
        <authorList>
            <person name="Petersen C."/>
        </authorList>
    </citation>
    <scope>NUCLEOTIDE SEQUENCE</scope>
    <source>
        <strain evidence="2">IBT 20477</strain>
    </source>
</reference>
<evidence type="ECO:0000313" key="3">
    <source>
        <dbReference type="Proteomes" id="UP001150942"/>
    </source>
</evidence>
<accession>A0A9W9T9N3</accession>
<name>A0A9W9T9N3_9EURO</name>
<comment type="caution">
    <text evidence="2">The sequence shown here is derived from an EMBL/GenBank/DDBJ whole genome shotgun (WGS) entry which is preliminary data.</text>
</comment>
<evidence type="ECO:0000256" key="1">
    <source>
        <dbReference type="SAM" id="MobiDB-lite"/>
    </source>
</evidence>
<keyword evidence="3" id="KW-1185">Reference proteome</keyword>
<dbReference type="Proteomes" id="UP001150942">
    <property type="component" value="Unassembled WGS sequence"/>
</dbReference>
<proteinExistence type="predicted"/>
<feature type="region of interest" description="Disordered" evidence="1">
    <location>
        <begin position="1"/>
        <end position="26"/>
    </location>
</feature>
<gene>
    <name evidence="2" type="ORF">N7449_001583</name>
</gene>
<evidence type="ECO:0000313" key="2">
    <source>
        <dbReference type="EMBL" id="KAJ5214414.1"/>
    </source>
</evidence>
<reference evidence="2" key="2">
    <citation type="journal article" date="2023" name="IMA Fungus">
        <title>Comparative genomic study of the Penicillium genus elucidates a diverse pangenome and 15 lateral gene transfer events.</title>
        <authorList>
            <person name="Petersen C."/>
            <person name="Sorensen T."/>
            <person name="Nielsen M.R."/>
            <person name="Sondergaard T.E."/>
            <person name="Sorensen J.L."/>
            <person name="Fitzpatrick D.A."/>
            <person name="Frisvad J.C."/>
            <person name="Nielsen K.L."/>
        </authorList>
    </citation>
    <scope>NUCLEOTIDE SEQUENCE</scope>
    <source>
        <strain evidence="2">IBT 20477</strain>
    </source>
</reference>
<sequence length="62" mass="7040">MNPRVQSPEPEDTDGSAVLWQPSTSDNKTRLGLRAKRKRWKSCALNEGIKTKEEKPIWCGDV</sequence>
<dbReference type="EMBL" id="JAPQKQ010000001">
    <property type="protein sequence ID" value="KAJ5214414.1"/>
    <property type="molecule type" value="Genomic_DNA"/>
</dbReference>
<protein>
    <submittedName>
        <fullName evidence="2">Uncharacterized protein</fullName>
    </submittedName>
</protein>
<organism evidence="2 3">
    <name type="scientific">Penicillium cf. viridicatum</name>
    <dbReference type="NCBI Taxonomy" id="2972119"/>
    <lineage>
        <taxon>Eukaryota</taxon>
        <taxon>Fungi</taxon>
        <taxon>Dikarya</taxon>
        <taxon>Ascomycota</taxon>
        <taxon>Pezizomycotina</taxon>
        <taxon>Eurotiomycetes</taxon>
        <taxon>Eurotiomycetidae</taxon>
        <taxon>Eurotiales</taxon>
        <taxon>Aspergillaceae</taxon>
        <taxon>Penicillium</taxon>
    </lineage>
</organism>